<dbReference type="RefSeq" id="WP_145715499.1">
    <property type="nucleotide sequence ID" value="NZ_BAAAFY010000001.1"/>
</dbReference>
<organism evidence="2 3">
    <name type="scientific">Chitinophaga japonensis</name>
    <name type="common">Flexibacter japonensis</name>
    <dbReference type="NCBI Taxonomy" id="104662"/>
    <lineage>
        <taxon>Bacteria</taxon>
        <taxon>Pseudomonadati</taxon>
        <taxon>Bacteroidota</taxon>
        <taxon>Chitinophagia</taxon>
        <taxon>Chitinophagales</taxon>
        <taxon>Chitinophagaceae</taxon>
        <taxon>Chitinophaga</taxon>
    </lineage>
</organism>
<dbReference type="EMBL" id="VLLG01000003">
    <property type="protein sequence ID" value="TWI89281.1"/>
    <property type="molecule type" value="Genomic_DNA"/>
</dbReference>
<sequence>MNSQSEKRITRDQLVTISDLEQLKAELIDTMKHLLKPGGATAAKPWLKSDEVRKLLGISAGKLLTLRANGTLPYTRIGNVIYYKIEDIQQLFERKIPSR</sequence>
<reference evidence="2 3" key="1">
    <citation type="journal article" date="2013" name="Stand. Genomic Sci.">
        <title>Genomic Encyclopedia of Type Strains, Phase I: The one thousand microbial genomes (KMG-I) project.</title>
        <authorList>
            <person name="Kyrpides N.C."/>
            <person name="Woyke T."/>
            <person name="Eisen J.A."/>
            <person name="Garrity G."/>
            <person name="Lilburn T.G."/>
            <person name="Beck B.J."/>
            <person name="Whitman W.B."/>
            <person name="Hugenholtz P."/>
            <person name="Klenk H.P."/>
        </authorList>
    </citation>
    <scope>NUCLEOTIDE SEQUENCE [LARGE SCALE GENOMIC DNA]</scope>
    <source>
        <strain evidence="2 3">DSM 13484</strain>
    </source>
</reference>
<protein>
    <submittedName>
        <fullName evidence="2">Helix-turn-helix protein</fullName>
    </submittedName>
</protein>
<dbReference type="AlphaFoldDB" id="A0A562T6W2"/>
<dbReference type="Proteomes" id="UP000316778">
    <property type="component" value="Unassembled WGS sequence"/>
</dbReference>
<dbReference type="InterPro" id="IPR009061">
    <property type="entry name" value="DNA-bd_dom_put_sf"/>
</dbReference>
<gene>
    <name evidence="2" type="ORF">LX66_3376</name>
</gene>
<dbReference type="PANTHER" id="PTHR34585:SF22">
    <property type="entry name" value="HELIX-TURN-HELIX DOMAIN-CONTAINING PROTEIN"/>
    <property type="match status" value="1"/>
</dbReference>
<evidence type="ECO:0000313" key="2">
    <source>
        <dbReference type="EMBL" id="TWI89281.1"/>
    </source>
</evidence>
<dbReference type="OrthoDB" id="1524679at2"/>
<dbReference type="Pfam" id="PF12728">
    <property type="entry name" value="HTH_17"/>
    <property type="match status" value="1"/>
</dbReference>
<dbReference type="InterPro" id="IPR041657">
    <property type="entry name" value="HTH_17"/>
</dbReference>
<proteinExistence type="predicted"/>
<evidence type="ECO:0000259" key="1">
    <source>
        <dbReference type="Pfam" id="PF12728"/>
    </source>
</evidence>
<dbReference type="SUPFAM" id="SSF46955">
    <property type="entry name" value="Putative DNA-binding domain"/>
    <property type="match status" value="1"/>
</dbReference>
<comment type="caution">
    <text evidence="2">The sequence shown here is derived from an EMBL/GenBank/DDBJ whole genome shotgun (WGS) entry which is preliminary data.</text>
</comment>
<keyword evidence="3" id="KW-1185">Reference proteome</keyword>
<name>A0A562T6W2_CHIJA</name>
<evidence type="ECO:0000313" key="3">
    <source>
        <dbReference type="Proteomes" id="UP000316778"/>
    </source>
</evidence>
<dbReference type="PANTHER" id="PTHR34585">
    <property type="match status" value="1"/>
</dbReference>
<accession>A0A562T6W2</accession>
<feature type="domain" description="Helix-turn-helix" evidence="1">
    <location>
        <begin position="46"/>
        <end position="95"/>
    </location>
</feature>